<comment type="caution">
    <text evidence="5">The sequence shown here is derived from an EMBL/GenBank/DDBJ whole genome shotgun (WGS) entry which is preliminary data.</text>
</comment>
<dbReference type="SUPFAM" id="SSF46548">
    <property type="entry name" value="alpha-helical ferredoxin"/>
    <property type="match status" value="1"/>
</dbReference>
<dbReference type="InterPro" id="IPR053135">
    <property type="entry name" value="AKR2_Oxidoreductase"/>
</dbReference>
<dbReference type="InterPro" id="IPR023210">
    <property type="entry name" value="NADP_OxRdtase_dom"/>
</dbReference>
<keyword evidence="5" id="KW-0560">Oxidoreductase</keyword>
<dbReference type="GO" id="GO:0051536">
    <property type="term" value="F:iron-sulfur cluster binding"/>
    <property type="evidence" value="ECO:0007669"/>
    <property type="project" value="UniProtKB-KW"/>
</dbReference>
<dbReference type="PANTHER" id="PTHR43312">
    <property type="entry name" value="D-THREO-ALDOSE 1-DEHYDROGENASE"/>
    <property type="match status" value="1"/>
</dbReference>
<feature type="domain" description="4Fe-4S ferredoxin-type" evidence="4">
    <location>
        <begin position="346"/>
        <end position="375"/>
    </location>
</feature>
<organism evidence="5 6">
    <name type="scientific">Clostridium magnum DSM 2767</name>
    <dbReference type="NCBI Taxonomy" id="1121326"/>
    <lineage>
        <taxon>Bacteria</taxon>
        <taxon>Bacillati</taxon>
        <taxon>Bacillota</taxon>
        <taxon>Clostridia</taxon>
        <taxon>Eubacteriales</taxon>
        <taxon>Clostridiaceae</taxon>
        <taxon>Clostridium</taxon>
    </lineage>
</organism>
<dbReference type="OrthoDB" id="9773828at2"/>
<protein>
    <submittedName>
        <fullName evidence="5">General stress protein 69</fullName>
        <ecNumber evidence="5">1.1.1.-</ecNumber>
    </submittedName>
</protein>
<evidence type="ECO:0000259" key="4">
    <source>
        <dbReference type="PROSITE" id="PS51379"/>
    </source>
</evidence>
<dbReference type="EC" id="1.1.1.-" evidence="5"/>
<dbReference type="GO" id="GO:0046872">
    <property type="term" value="F:metal ion binding"/>
    <property type="evidence" value="ECO:0007669"/>
    <property type="project" value="UniProtKB-KW"/>
</dbReference>
<keyword evidence="2" id="KW-0408">Iron</keyword>
<dbReference type="Proteomes" id="UP000076603">
    <property type="component" value="Unassembled WGS sequence"/>
</dbReference>
<name>A0A161WU95_9CLOT</name>
<gene>
    <name evidence="5" type="primary">yhdN_6</name>
    <name evidence="5" type="ORF">CLMAG_42190</name>
</gene>
<keyword evidence="6" id="KW-1185">Reference proteome</keyword>
<dbReference type="CDD" id="cd19100">
    <property type="entry name" value="AKR_unchar"/>
    <property type="match status" value="1"/>
</dbReference>
<dbReference type="SUPFAM" id="SSF51430">
    <property type="entry name" value="NAD(P)-linked oxidoreductase"/>
    <property type="match status" value="1"/>
</dbReference>
<keyword evidence="1" id="KW-0479">Metal-binding</keyword>
<dbReference type="EMBL" id="LWAE01000005">
    <property type="protein sequence ID" value="KZL90448.1"/>
    <property type="molecule type" value="Genomic_DNA"/>
</dbReference>
<sequence length="384" mass="42727">MEYRILGRTGIKVSAIGIGGEGFENKSYEDCEAIIDCAMNEGINFIDIYNSNPEVRSNVGKALGKYPRSSFVIEGHLCTTWDGEQYRRTRNINEVVSAYEDFLTRMQLDYVDVGMIHYVDDDKDFDNIFNGDIIKYAKELKEKGVIKSLGISTHNTDIAFRAVETGIIDVILFSINAAYDMLPATEDVYELFEESTFKDRTYEGIDPNRDRLYQTCENAGVALTVMKGYAAGVLLSDKQSPFEKALTPVQCLHYCLTRPAVASVMVGVSNMDQILAATAYSTASNKEKDYSEVLANAPRSLFNGHCMYCGHCAPCSKKIDIASVNKYLDLASIQEDVPETLKNHYDLLGHNASECIECGSCMKNCPFGVDVINKMKQAVKLFGN</sequence>
<dbReference type="RefSeq" id="WP_066626684.1">
    <property type="nucleotide sequence ID" value="NZ_FQXL01000008.1"/>
</dbReference>
<dbReference type="PROSITE" id="PS51379">
    <property type="entry name" value="4FE4S_FER_2"/>
    <property type="match status" value="1"/>
</dbReference>
<dbReference type="InterPro" id="IPR017900">
    <property type="entry name" value="4Fe4S_Fe_S_CS"/>
</dbReference>
<dbReference type="Gene3D" id="3.30.70.20">
    <property type="match status" value="1"/>
</dbReference>
<evidence type="ECO:0000313" key="5">
    <source>
        <dbReference type="EMBL" id="KZL90448.1"/>
    </source>
</evidence>
<dbReference type="Gene3D" id="3.20.20.100">
    <property type="entry name" value="NADP-dependent oxidoreductase domain"/>
    <property type="match status" value="1"/>
</dbReference>
<dbReference type="Pfam" id="PF00248">
    <property type="entry name" value="Aldo_ket_red"/>
    <property type="match status" value="1"/>
</dbReference>
<keyword evidence="3" id="KW-0411">Iron-sulfur</keyword>
<evidence type="ECO:0000256" key="1">
    <source>
        <dbReference type="ARBA" id="ARBA00022723"/>
    </source>
</evidence>
<reference evidence="5 6" key="1">
    <citation type="submission" date="2016-04" db="EMBL/GenBank/DDBJ databases">
        <title>Genome sequence of Clostridium magnum DSM 2767.</title>
        <authorList>
            <person name="Poehlein A."/>
            <person name="Uhlig R."/>
            <person name="Fischer R."/>
            <person name="Bahl H."/>
            <person name="Daniel R."/>
        </authorList>
    </citation>
    <scope>NUCLEOTIDE SEQUENCE [LARGE SCALE GENOMIC DNA]</scope>
    <source>
        <strain evidence="5 6">DSM 2767</strain>
    </source>
</reference>
<evidence type="ECO:0000256" key="3">
    <source>
        <dbReference type="ARBA" id="ARBA00023014"/>
    </source>
</evidence>
<dbReference type="STRING" id="1121326.CLMAG_42190"/>
<dbReference type="PANTHER" id="PTHR43312:SF1">
    <property type="entry name" value="NADP-DEPENDENT OXIDOREDUCTASE DOMAIN-CONTAINING PROTEIN"/>
    <property type="match status" value="1"/>
</dbReference>
<dbReference type="InterPro" id="IPR036812">
    <property type="entry name" value="NAD(P)_OxRdtase_dom_sf"/>
</dbReference>
<dbReference type="InterPro" id="IPR017896">
    <property type="entry name" value="4Fe4S_Fe-S-bd"/>
</dbReference>
<evidence type="ECO:0000256" key="2">
    <source>
        <dbReference type="ARBA" id="ARBA00023004"/>
    </source>
</evidence>
<proteinExistence type="predicted"/>
<dbReference type="PROSITE" id="PS00198">
    <property type="entry name" value="4FE4S_FER_1"/>
    <property type="match status" value="1"/>
</dbReference>
<dbReference type="PATRIC" id="fig|1121326.3.peg.4278"/>
<dbReference type="AlphaFoldDB" id="A0A161WU95"/>
<accession>A0A161WU95</accession>
<dbReference type="GO" id="GO:0016491">
    <property type="term" value="F:oxidoreductase activity"/>
    <property type="evidence" value="ECO:0007669"/>
    <property type="project" value="UniProtKB-KW"/>
</dbReference>
<evidence type="ECO:0000313" key="6">
    <source>
        <dbReference type="Proteomes" id="UP000076603"/>
    </source>
</evidence>